<dbReference type="OrthoDB" id="9815829at2"/>
<feature type="transmembrane region" description="Helical" evidence="1">
    <location>
        <begin position="275"/>
        <end position="295"/>
    </location>
</feature>
<dbReference type="Pfam" id="PF00535">
    <property type="entry name" value="Glycos_transf_2"/>
    <property type="match status" value="1"/>
</dbReference>
<name>A0A4R0N9J3_9SPHI</name>
<evidence type="ECO:0000313" key="4">
    <source>
        <dbReference type="Proteomes" id="UP000291117"/>
    </source>
</evidence>
<dbReference type="GO" id="GO:0016740">
    <property type="term" value="F:transferase activity"/>
    <property type="evidence" value="ECO:0007669"/>
    <property type="project" value="UniProtKB-KW"/>
</dbReference>
<keyword evidence="1" id="KW-0472">Membrane</keyword>
<sequence length="305" mass="35465">MLLTIGIPVYNGEKYIKETIESILICDFDWEEVEVIVSDNASTDNTLNYVREYSKVRIIEHEENVGYDKNLNRVFQYANGKYVWTIGADDLVVNYQLENLIKMLKDPNDFGVIFVGGKDTCEETYCTFDQAELFLEGTNFRSGFFPNNVIAKNIWLSCEAEQFFTSGWIHYAMVLQALRKKKSALTKNQYVIESPRANEIKTWNKNGSGITVGLKLVEVFQVMQHWGYDEKFIRKIKGIIKNSYPRVIIVAKLRGFEVSKSILDSFIRLYGEFPLFWILDIWFLLLPSFIYRIAAKVLRFANLLK</sequence>
<dbReference type="PANTHER" id="PTHR43685">
    <property type="entry name" value="GLYCOSYLTRANSFERASE"/>
    <property type="match status" value="1"/>
</dbReference>
<keyword evidence="1" id="KW-1133">Transmembrane helix</keyword>
<proteinExistence type="predicted"/>
<dbReference type="SUPFAM" id="SSF53448">
    <property type="entry name" value="Nucleotide-diphospho-sugar transferases"/>
    <property type="match status" value="1"/>
</dbReference>
<reference evidence="3 4" key="1">
    <citation type="submission" date="2019-02" db="EMBL/GenBank/DDBJ databases">
        <title>Pedobacter sp. RP-3-8 sp. nov., isolated from Arctic soil.</title>
        <authorList>
            <person name="Dahal R.H."/>
        </authorList>
    </citation>
    <scope>NUCLEOTIDE SEQUENCE [LARGE SCALE GENOMIC DNA]</scope>
    <source>
        <strain evidence="3 4">RP-3-8</strain>
    </source>
</reference>
<gene>
    <name evidence="3" type="ORF">EZ444_12420</name>
</gene>
<organism evidence="3 4">
    <name type="scientific">Pedobacter hiemivivus</name>
    <dbReference type="NCBI Taxonomy" id="2530454"/>
    <lineage>
        <taxon>Bacteria</taxon>
        <taxon>Pseudomonadati</taxon>
        <taxon>Bacteroidota</taxon>
        <taxon>Sphingobacteriia</taxon>
        <taxon>Sphingobacteriales</taxon>
        <taxon>Sphingobacteriaceae</taxon>
        <taxon>Pedobacter</taxon>
    </lineage>
</organism>
<protein>
    <submittedName>
        <fullName evidence="3">Glycosyltransferase family 2 protein</fullName>
    </submittedName>
</protein>
<feature type="domain" description="Glycosyltransferase 2-like" evidence="2">
    <location>
        <begin position="4"/>
        <end position="125"/>
    </location>
</feature>
<accession>A0A4R0N9J3</accession>
<dbReference type="Gene3D" id="3.90.550.10">
    <property type="entry name" value="Spore Coat Polysaccharide Biosynthesis Protein SpsA, Chain A"/>
    <property type="match status" value="1"/>
</dbReference>
<keyword evidence="4" id="KW-1185">Reference proteome</keyword>
<dbReference type="PANTHER" id="PTHR43685:SF11">
    <property type="entry name" value="GLYCOSYLTRANSFERASE TAGX-RELATED"/>
    <property type="match status" value="1"/>
</dbReference>
<dbReference type="InterPro" id="IPR001173">
    <property type="entry name" value="Glyco_trans_2-like"/>
</dbReference>
<dbReference type="CDD" id="cd00761">
    <property type="entry name" value="Glyco_tranf_GTA_type"/>
    <property type="match status" value="1"/>
</dbReference>
<dbReference type="InterPro" id="IPR050834">
    <property type="entry name" value="Glycosyltransf_2"/>
</dbReference>
<evidence type="ECO:0000259" key="2">
    <source>
        <dbReference type="Pfam" id="PF00535"/>
    </source>
</evidence>
<dbReference type="EMBL" id="SJSM01000006">
    <property type="protein sequence ID" value="TCC96237.1"/>
    <property type="molecule type" value="Genomic_DNA"/>
</dbReference>
<comment type="caution">
    <text evidence="3">The sequence shown here is derived from an EMBL/GenBank/DDBJ whole genome shotgun (WGS) entry which is preliminary data.</text>
</comment>
<evidence type="ECO:0000313" key="3">
    <source>
        <dbReference type="EMBL" id="TCC96237.1"/>
    </source>
</evidence>
<keyword evidence="3" id="KW-0808">Transferase</keyword>
<evidence type="ECO:0000256" key="1">
    <source>
        <dbReference type="SAM" id="Phobius"/>
    </source>
</evidence>
<dbReference type="InterPro" id="IPR029044">
    <property type="entry name" value="Nucleotide-diphossugar_trans"/>
</dbReference>
<keyword evidence="1" id="KW-0812">Transmembrane</keyword>
<dbReference type="RefSeq" id="WP_131609265.1">
    <property type="nucleotide sequence ID" value="NZ_SJSM01000006.1"/>
</dbReference>
<dbReference type="AlphaFoldDB" id="A0A4R0N9J3"/>
<dbReference type="Proteomes" id="UP000291117">
    <property type="component" value="Unassembled WGS sequence"/>
</dbReference>